<dbReference type="PROSITE" id="PS51688">
    <property type="entry name" value="ICA"/>
    <property type="match status" value="1"/>
</dbReference>
<protein>
    <submittedName>
        <fullName evidence="2">Chaperone of endosialidase</fullName>
    </submittedName>
</protein>
<evidence type="ECO:0000313" key="2">
    <source>
        <dbReference type="EMBL" id="QBK88865.1"/>
    </source>
</evidence>
<organism evidence="2">
    <name type="scientific">Mimivirus LCMiAC01</name>
    <dbReference type="NCBI Taxonomy" id="2506608"/>
    <lineage>
        <taxon>Viruses</taxon>
        <taxon>Varidnaviria</taxon>
        <taxon>Bamfordvirae</taxon>
        <taxon>Nucleocytoviricota</taxon>
        <taxon>Megaviricetes</taxon>
        <taxon>Imitervirales</taxon>
        <taxon>Mimiviridae</taxon>
        <taxon>Klosneuvirinae</taxon>
    </lineage>
</organism>
<proteinExistence type="predicted"/>
<evidence type="ECO:0000259" key="1">
    <source>
        <dbReference type="PROSITE" id="PS51688"/>
    </source>
</evidence>
<dbReference type="InterPro" id="IPR030392">
    <property type="entry name" value="S74_ICA"/>
</dbReference>
<gene>
    <name evidence="2" type="ORF">LCMiAC01_05470</name>
</gene>
<dbReference type="Pfam" id="PF13884">
    <property type="entry name" value="Peptidase_S74"/>
    <property type="match status" value="1"/>
</dbReference>
<reference evidence="2" key="1">
    <citation type="journal article" date="2019" name="MBio">
        <title>Virus Genomes from Deep Sea Sediments Expand the Ocean Megavirome and Support Independent Origins of Viral Gigantism.</title>
        <authorList>
            <person name="Backstrom D."/>
            <person name="Yutin N."/>
            <person name="Jorgensen S.L."/>
            <person name="Dharamshi J."/>
            <person name="Homa F."/>
            <person name="Zaremba-Niedwiedzka K."/>
            <person name="Spang A."/>
            <person name="Wolf Y.I."/>
            <person name="Koonin E.V."/>
            <person name="Ettema T.J."/>
        </authorList>
    </citation>
    <scope>NUCLEOTIDE SEQUENCE</scope>
</reference>
<feature type="domain" description="Peptidase S74" evidence="1">
    <location>
        <begin position="178"/>
        <end position="270"/>
    </location>
</feature>
<dbReference type="EMBL" id="MK500402">
    <property type="protein sequence ID" value="QBK88865.1"/>
    <property type="molecule type" value="Genomic_DNA"/>
</dbReference>
<sequence length="273" mass="30895">MTSTSDSVHTNNNITYSEILILNTDKKPFTNGGIVLGRNIEDIISDDSAEKGIVRSNGTNNIIISYNAKDINNYYVGWYIKIIRGDAIGCTSKIISYDYDSKMIVLENNFKKPVKIYDPYVLFNGQYVGMIYSVPKKELGFCNVTNVKNLSLANYSDIHANRGIFDDIVTAKKVAILSDRQLKDNIVRLDEDNSVRMVTRLTPVKYNWKKDDPANKHIGLIAQDVEKIIPSAVNTNKDGLKLISYDEIIPVMIQCIKYLKKKVDKLEIELAKK</sequence>
<dbReference type="Gene3D" id="1.10.10.10">
    <property type="entry name" value="Winged helix-like DNA-binding domain superfamily/Winged helix DNA-binding domain"/>
    <property type="match status" value="1"/>
</dbReference>
<name>A0A481Z1A5_9VIRU</name>
<accession>A0A481Z1A5</accession>
<dbReference type="InterPro" id="IPR036388">
    <property type="entry name" value="WH-like_DNA-bd_sf"/>
</dbReference>